<feature type="region of interest" description="Disordered" evidence="7">
    <location>
        <begin position="217"/>
        <end position="262"/>
    </location>
</feature>
<comment type="similarity">
    <text evidence="2">Belongs to the KptA/TPT1 family.</text>
</comment>
<dbReference type="InterPro" id="IPR002745">
    <property type="entry name" value="Ptrans_KptA/Tpt1"/>
</dbReference>
<feature type="region of interest" description="Disordered" evidence="7">
    <location>
        <begin position="1"/>
        <end position="84"/>
    </location>
</feature>
<comment type="caution">
    <text evidence="8">The sequence shown here is derived from an EMBL/GenBank/DDBJ whole genome shotgun (WGS) entry which is preliminary data.</text>
</comment>
<dbReference type="Pfam" id="PF01885">
    <property type="entry name" value="PTS_2-RNA"/>
    <property type="match status" value="1"/>
</dbReference>
<name>A0A812LCM7_9DINO</name>
<dbReference type="OrthoDB" id="419694at2759"/>
<feature type="region of interest" description="Disordered" evidence="7">
    <location>
        <begin position="103"/>
        <end position="187"/>
    </location>
</feature>
<dbReference type="Gene3D" id="3.20.170.30">
    <property type="match status" value="1"/>
</dbReference>
<dbReference type="PANTHER" id="PTHR12684:SF2">
    <property type="entry name" value="TRNA 2'-PHOSPHOTRANSFERASE 1"/>
    <property type="match status" value="1"/>
</dbReference>
<dbReference type="AlphaFoldDB" id="A0A812LCM7"/>
<evidence type="ECO:0000256" key="7">
    <source>
        <dbReference type="SAM" id="MobiDB-lite"/>
    </source>
</evidence>
<feature type="compositionally biased region" description="Basic and acidic residues" evidence="7">
    <location>
        <begin position="151"/>
        <end position="173"/>
    </location>
</feature>
<evidence type="ECO:0000313" key="8">
    <source>
        <dbReference type="EMBL" id="CAE7244649.1"/>
    </source>
</evidence>
<sequence length="680" mass="74386">MDAPLVTMETNPGGANDASRRPPRSRKKADGTRRRTQGEKEARSQRPDKRARAAAAAAAKGKAKAKQQAGRYSGTWEALPTTPQEWQWSEHWNTTWSSWNWRQSSTLDEQEDGQSFDWIADPNVDTAQHSSSTDHDDEGAAPLQGPSTARSSRDDAVTSRPWHLEGRHGDGRASTDPANLDHSLQGLPLETRSIFKAEDAEPALDDWAAEVQATATVVSSEDELWSETPPGRQSDRRVEALTPRRSMDDNSSGVSSPELLAEDAARRVRDTLATLPGGIRRALGQPEPGISHTGLHPPAHTGPSSSSGHVHEETSTQPPPRPAGQGKVRRETVSRALTAILRHDVDGANLLRADGFLPLHALLRLPTAKRHSLTLDEIVTECSVNEKNRFQLSDDGKAIRAVQGHSIKVQPDLLMSMLAAADMPSLLLHGTARKHYTGIYNAGLKAGGVWGSSYRQHIHLTTAFPGQRMISGMREDCELALHIDGKLAFEAGIVFYRSANGVILTEGQAGTLVCLFLRGVTLLAPNHNRLFLTDNGLLPAPLVVFREFAKLMRDGPQDRPAAYSSSQGSRSSAPGCSEHGDSRSVQNALAHPQPKRSKGATCHSLAHSTYMADKLLSVHKPLALARTEMTPWCWGLGLCALLCMLRLRATRRRKHCWLTTRIIKGDVCPIEHLRRRLAML</sequence>
<feature type="region of interest" description="Disordered" evidence="7">
    <location>
        <begin position="276"/>
        <end position="330"/>
    </location>
</feature>
<dbReference type="Gene3D" id="1.10.10.970">
    <property type="entry name" value="RNA 2'-phosphotransferase, Tpt1/KptA family, N-terminal domain"/>
    <property type="match status" value="1"/>
</dbReference>
<dbReference type="InterPro" id="IPR042080">
    <property type="entry name" value="RNA_2'-PTrans_N"/>
</dbReference>
<dbReference type="GO" id="GO:0006388">
    <property type="term" value="P:tRNA splicing, via endonucleolytic cleavage and ligation"/>
    <property type="evidence" value="ECO:0007669"/>
    <property type="project" value="TreeGrafter"/>
</dbReference>
<evidence type="ECO:0000256" key="6">
    <source>
        <dbReference type="ARBA" id="ARBA00047949"/>
    </source>
</evidence>
<dbReference type="SUPFAM" id="SSF56399">
    <property type="entry name" value="ADP-ribosylation"/>
    <property type="match status" value="1"/>
</dbReference>
<feature type="compositionally biased region" description="Low complexity" evidence="7">
    <location>
        <begin position="53"/>
        <end position="70"/>
    </location>
</feature>
<evidence type="ECO:0000256" key="2">
    <source>
        <dbReference type="ARBA" id="ARBA00009836"/>
    </source>
</evidence>
<gene>
    <name evidence="8" type="primary">Trpt1</name>
    <name evidence="8" type="ORF">SNAT2548_LOCUS11466</name>
</gene>
<evidence type="ECO:0000256" key="5">
    <source>
        <dbReference type="ARBA" id="ARBA00023027"/>
    </source>
</evidence>
<evidence type="ECO:0000313" key="9">
    <source>
        <dbReference type="Proteomes" id="UP000604046"/>
    </source>
</evidence>
<dbReference type="EMBL" id="CAJNDS010001026">
    <property type="protein sequence ID" value="CAE7244649.1"/>
    <property type="molecule type" value="Genomic_DNA"/>
</dbReference>
<keyword evidence="9" id="KW-1185">Reference proteome</keyword>
<comment type="function">
    <text evidence="1">Catalyzes the last step of tRNA splicing, the transfer of the splice junction 2'-phosphate from ligated tRNA to NAD to produce ADP-ribose 1''-2'' cyclic phosphate.</text>
</comment>
<keyword evidence="4" id="KW-0808">Transferase</keyword>
<feature type="compositionally biased region" description="Basic and acidic residues" evidence="7">
    <location>
        <begin position="28"/>
        <end position="51"/>
    </location>
</feature>
<protein>
    <recommendedName>
        <fullName evidence="3">2'-phosphotransferase</fullName>
        <ecNumber evidence="3">2.7.1.160</ecNumber>
    </recommendedName>
</protein>
<feature type="region of interest" description="Disordered" evidence="7">
    <location>
        <begin position="556"/>
        <end position="600"/>
    </location>
</feature>
<evidence type="ECO:0000256" key="3">
    <source>
        <dbReference type="ARBA" id="ARBA00012007"/>
    </source>
</evidence>
<dbReference type="GO" id="GO:0000215">
    <property type="term" value="F:tRNA 2'-phosphotransferase activity"/>
    <property type="evidence" value="ECO:0007669"/>
    <property type="project" value="UniProtKB-EC"/>
</dbReference>
<dbReference type="InterPro" id="IPR042081">
    <property type="entry name" value="RNA_2'-PTrans_C"/>
</dbReference>
<reference evidence="8" key="1">
    <citation type="submission" date="2021-02" db="EMBL/GenBank/DDBJ databases">
        <authorList>
            <person name="Dougan E. K."/>
            <person name="Rhodes N."/>
            <person name="Thang M."/>
            <person name="Chan C."/>
        </authorList>
    </citation>
    <scope>NUCLEOTIDE SEQUENCE</scope>
</reference>
<organism evidence="8 9">
    <name type="scientific">Symbiodinium natans</name>
    <dbReference type="NCBI Taxonomy" id="878477"/>
    <lineage>
        <taxon>Eukaryota</taxon>
        <taxon>Sar</taxon>
        <taxon>Alveolata</taxon>
        <taxon>Dinophyceae</taxon>
        <taxon>Suessiales</taxon>
        <taxon>Symbiodiniaceae</taxon>
        <taxon>Symbiodinium</taxon>
    </lineage>
</organism>
<accession>A0A812LCM7</accession>
<feature type="compositionally biased region" description="Low complexity" evidence="7">
    <location>
        <begin position="564"/>
        <end position="577"/>
    </location>
</feature>
<comment type="catalytic activity">
    <reaction evidence="6">
        <text>2'-phospho-[ligated tRNA] + NAD(+) = mature tRNA + ADP-alpha-D-ribose 1'',2''-cyclic phosphate + nicotinamide</text>
        <dbReference type="Rhea" id="RHEA:23324"/>
        <dbReference type="Rhea" id="RHEA-COMP:11106"/>
        <dbReference type="Rhea" id="RHEA-COMP:11107"/>
        <dbReference type="ChEBI" id="CHEBI:17154"/>
        <dbReference type="ChEBI" id="CHEBI:57540"/>
        <dbReference type="ChEBI" id="CHEBI:76596"/>
        <dbReference type="ChEBI" id="CHEBI:82883"/>
        <dbReference type="ChEBI" id="CHEBI:85027"/>
        <dbReference type="EC" id="2.7.1.160"/>
    </reaction>
</comment>
<dbReference type="Proteomes" id="UP000604046">
    <property type="component" value="Unassembled WGS sequence"/>
</dbReference>
<proteinExistence type="inferred from homology"/>
<evidence type="ECO:0000256" key="1">
    <source>
        <dbReference type="ARBA" id="ARBA00003343"/>
    </source>
</evidence>
<keyword evidence="5" id="KW-0520">NAD</keyword>
<evidence type="ECO:0000256" key="4">
    <source>
        <dbReference type="ARBA" id="ARBA00022679"/>
    </source>
</evidence>
<dbReference type="PANTHER" id="PTHR12684">
    <property type="entry name" value="PUTATIVE PHOSPHOTRANSFERASE"/>
    <property type="match status" value="1"/>
</dbReference>
<dbReference type="EC" id="2.7.1.160" evidence="3"/>